<organism evidence="1 2">
    <name type="scientific">Araneus ventricosus</name>
    <name type="common">Orbweaver spider</name>
    <name type="synonym">Epeira ventricosa</name>
    <dbReference type="NCBI Taxonomy" id="182803"/>
    <lineage>
        <taxon>Eukaryota</taxon>
        <taxon>Metazoa</taxon>
        <taxon>Ecdysozoa</taxon>
        <taxon>Arthropoda</taxon>
        <taxon>Chelicerata</taxon>
        <taxon>Arachnida</taxon>
        <taxon>Araneae</taxon>
        <taxon>Araneomorphae</taxon>
        <taxon>Entelegynae</taxon>
        <taxon>Araneoidea</taxon>
        <taxon>Araneidae</taxon>
        <taxon>Araneus</taxon>
    </lineage>
</organism>
<dbReference type="EMBL" id="BGPR01005122">
    <property type="protein sequence ID" value="GBN07003.1"/>
    <property type="molecule type" value="Genomic_DNA"/>
</dbReference>
<protein>
    <submittedName>
        <fullName evidence="1">Uncharacterized protein</fullName>
    </submittedName>
</protein>
<accession>A0A4Y2KZN9</accession>
<sequence>MSTRVSCPPPPIFERNRKNKPPPYIIDLFIMIKLSGSSPAPTTRRISTFLKVMTKVMTSRYIKSLMPSLFFELGTSKNHCSSVHCLWVTYGYVNLVEIPQPQPQDGFRQFFFVCKVRMSKYVSKCHLFPTTLIFERNRKKHMENVWWRNVFSISFQNRWWWGQATLDDKARHHNLSNEQELSKFVRWLGLGHFYKFYP</sequence>
<evidence type="ECO:0000313" key="1">
    <source>
        <dbReference type="EMBL" id="GBN07003.1"/>
    </source>
</evidence>
<dbReference type="Proteomes" id="UP000499080">
    <property type="component" value="Unassembled WGS sequence"/>
</dbReference>
<evidence type="ECO:0000313" key="2">
    <source>
        <dbReference type="Proteomes" id="UP000499080"/>
    </source>
</evidence>
<reference evidence="1 2" key="1">
    <citation type="journal article" date="2019" name="Sci. Rep.">
        <title>Orb-weaving spider Araneus ventricosus genome elucidates the spidroin gene catalogue.</title>
        <authorList>
            <person name="Kono N."/>
            <person name="Nakamura H."/>
            <person name="Ohtoshi R."/>
            <person name="Moran D.A.P."/>
            <person name="Shinohara A."/>
            <person name="Yoshida Y."/>
            <person name="Fujiwara M."/>
            <person name="Mori M."/>
            <person name="Tomita M."/>
            <person name="Arakawa K."/>
        </authorList>
    </citation>
    <scope>NUCLEOTIDE SEQUENCE [LARGE SCALE GENOMIC DNA]</scope>
</reference>
<keyword evidence="2" id="KW-1185">Reference proteome</keyword>
<dbReference type="AlphaFoldDB" id="A0A4Y2KZN9"/>
<proteinExistence type="predicted"/>
<comment type="caution">
    <text evidence="1">The sequence shown here is derived from an EMBL/GenBank/DDBJ whole genome shotgun (WGS) entry which is preliminary data.</text>
</comment>
<gene>
    <name evidence="1" type="ORF">AVEN_87479_1</name>
</gene>
<name>A0A4Y2KZN9_ARAVE</name>